<dbReference type="AntiFam" id="ANF00142">
    <property type="entry name" value="Shadow ORF (opposite yadG)"/>
</dbReference>
<proteinExistence type="predicted"/>
<accession>A0A644ZH07</accession>
<dbReference type="AlphaFoldDB" id="A0A644ZH07"/>
<gene>
    <name evidence="1" type="ORF">SDC9_86815</name>
</gene>
<evidence type="ECO:0000313" key="1">
    <source>
        <dbReference type="EMBL" id="MPM40175.1"/>
    </source>
</evidence>
<dbReference type="EMBL" id="VSSQ01008902">
    <property type="protein sequence ID" value="MPM40175.1"/>
    <property type="molecule type" value="Genomic_DNA"/>
</dbReference>
<organism evidence="1">
    <name type="scientific">bioreactor metagenome</name>
    <dbReference type="NCBI Taxonomy" id="1076179"/>
    <lineage>
        <taxon>unclassified sequences</taxon>
        <taxon>metagenomes</taxon>
        <taxon>ecological metagenomes</taxon>
    </lineage>
</organism>
<reference evidence="1" key="1">
    <citation type="submission" date="2019-08" db="EMBL/GenBank/DDBJ databases">
        <authorList>
            <person name="Kucharzyk K."/>
            <person name="Murdoch R.W."/>
            <person name="Higgins S."/>
            <person name="Loffler F."/>
        </authorList>
    </citation>
    <scope>NUCLEOTIDE SEQUENCE</scope>
</reference>
<comment type="caution">
    <text evidence="1">The sequence shown here is derived from an EMBL/GenBank/DDBJ whole genome shotgun (WGS) entry which is preliminary data.</text>
</comment>
<name>A0A644ZH07_9ZZZZ</name>
<sequence length="303" mass="32600">MVGGFVQNEQVDFTCHQHAQPQAALLAARQGGYRLEHVLPPKVEGGEPVAGFLGRAVLFVEHGIEQSALGMGKIDYLGKIAKLHRGTHGEVTAVGQFLPDDDFEEGRLARSVVAKKSDPLPAVQAQGDGVKQFLSPEALGQVLYKQHLVAEKIPLAEARGEGPLLLRPVGGAQALHPLFDGEGPFVQGVVAHKGPQVELFRRGRELGDLCLFFFILAEFFQIPLFLLRHVEAVISRVEFRLTLHDLHDAGDHPVQKPAVVGDAQDGALVPGEILLQPLGGVEVQVVGGLVQQEDIGILQDEPG</sequence>
<protein>
    <submittedName>
        <fullName evidence="1">Uncharacterized protein</fullName>
    </submittedName>
</protein>